<protein>
    <submittedName>
        <fullName evidence="3">Virulence protein E</fullName>
    </submittedName>
</protein>
<evidence type="ECO:0000256" key="1">
    <source>
        <dbReference type="SAM" id="MobiDB-lite"/>
    </source>
</evidence>
<dbReference type="PANTHER" id="PTHR34985">
    <property type="entry name" value="SLR0554 PROTEIN"/>
    <property type="match status" value="1"/>
</dbReference>
<dbReference type="PANTHER" id="PTHR34985:SF1">
    <property type="entry name" value="SLR0554 PROTEIN"/>
    <property type="match status" value="1"/>
</dbReference>
<feature type="region of interest" description="Disordered" evidence="1">
    <location>
        <begin position="841"/>
        <end position="901"/>
    </location>
</feature>
<feature type="region of interest" description="Disordered" evidence="1">
    <location>
        <begin position="110"/>
        <end position="145"/>
    </location>
</feature>
<dbReference type="SUPFAM" id="SSF57783">
    <property type="entry name" value="Zinc beta-ribbon"/>
    <property type="match status" value="1"/>
</dbReference>
<dbReference type="KEGG" id="vbo:CKY39_16145"/>
<dbReference type="RefSeq" id="WP_095745152.1">
    <property type="nucleotide sequence ID" value="NZ_CP023284.1"/>
</dbReference>
<proteinExistence type="predicted"/>
<evidence type="ECO:0000313" key="3">
    <source>
        <dbReference type="EMBL" id="ATA54569.1"/>
    </source>
</evidence>
<sequence length="901" mass="99902">MASHKDELPPINFEALAAALLSRALELVSDWLPGGVRRGDEYVCGSLNGGKGDSCSVNLTNGRWADFAGDDRDKGGDLISLYAAIKMISMGQAALQLARSEGLEAVAGIVSPAPAGTPPPAPRPPPAPAPKQREKEKWHPTMPVPPYAPKPTFNHFHRKHEDIVHTATYRVDGHVLGYVVRFRTSDGGKETPAYTWCVNESDGSAKWQWKTWSDPRPLFYPGGMHPGGRTVVVVEGEIKAEVLQALLDAGAPGVYCVVSWVGGCKAWQKAMWEWLAGSTVLLWPDCDSKREKLSKAELASLNSGADTSTPEGAAALRDAVVLAASTKPYLPADEQPGKAAMLGIGAVLRDAHGCTVSMLPCEQPGVLPDGWDARDAIEVDGWDFARVLEYFARAELLPAEVVAPVAKKPTRDGASEKKSPPSAEAEPDEGDDAFAELLGFMCLQLGCKRHDLGVTRKLVIAALRKAPELKDCVGFDQLRGAPCTRVAWPWRDAAGPLEESDDLRLGDYLSSKYKLKAASRAALTEAISTVADETRFHPVRDWLDGLEWDKVPRLEKWLIHVLGMDVKKLKPRRRRYLELMGRFLLMGLVARVYEPGCKFDYSPVFEGKGGVGKSTFVKVLVGAEYFSDTHFDIGNGKDGYEQLEGLWGYELSEMTALRRADSEQVKAFFSSTVDRFRGAYGKYVQPHPRQCVIFCTTNKRQYLYDLTGNRRYWPVWINQPILLEWLRKYRAQLFAEAVQAYRRKERYFPTREEEDEFFVPEQMKRMADTSVQSRLWELLTREGATPAEGKSTVELTQHTKFVTLHHLVAVLGADAAKSTAALENQVRGWLEFQGWKYGREGSGQRRWGFKAPKLWPPAVAPDDDEDDEDETERRAQLDGPDQDEVPPAQGSADGGRDDAPF</sequence>
<dbReference type="Pfam" id="PF05272">
    <property type="entry name" value="VapE-like_dom"/>
    <property type="match status" value="1"/>
</dbReference>
<accession>A0A250DKS7</accession>
<dbReference type="Proteomes" id="UP000217154">
    <property type="component" value="Chromosome"/>
</dbReference>
<gene>
    <name evidence="3" type="ORF">CKY39_16145</name>
</gene>
<feature type="compositionally biased region" description="Basic and acidic residues" evidence="1">
    <location>
        <begin position="409"/>
        <end position="419"/>
    </location>
</feature>
<reference evidence="3 4" key="1">
    <citation type="submission" date="2017-09" db="EMBL/GenBank/DDBJ databases">
        <title>The diverse metabolic capabilities of V. boronicumulans make it an excellent choice for continued studies on novel biodegradation.</title>
        <authorList>
            <person name="Sun S."/>
        </authorList>
    </citation>
    <scope>NUCLEOTIDE SEQUENCE [LARGE SCALE GENOMIC DNA]</scope>
    <source>
        <strain evidence="3 4">J1</strain>
    </source>
</reference>
<evidence type="ECO:0000313" key="4">
    <source>
        <dbReference type="Proteomes" id="UP000217154"/>
    </source>
</evidence>
<feature type="compositionally biased region" description="Acidic residues" evidence="1">
    <location>
        <begin position="861"/>
        <end position="870"/>
    </location>
</feature>
<organism evidence="3 4">
    <name type="scientific">Variovorax boronicumulans</name>
    <dbReference type="NCBI Taxonomy" id="436515"/>
    <lineage>
        <taxon>Bacteria</taxon>
        <taxon>Pseudomonadati</taxon>
        <taxon>Pseudomonadota</taxon>
        <taxon>Betaproteobacteria</taxon>
        <taxon>Burkholderiales</taxon>
        <taxon>Comamonadaceae</taxon>
        <taxon>Variovorax</taxon>
    </lineage>
</organism>
<evidence type="ECO:0000259" key="2">
    <source>
        <dbReference type="Pfam" id="PF05272"/>
    </source>
</evidence>
<dbReference type="AlphaFoldDB" id="A0A250DKS7"/>
<feature type="domain" description="Virulence-associated protein E-like" evidence="2">
    <location>
        <begin position="543"/>
        <end position="762"/>
    </location>
</feature>
<dbReference type="InterPro" id="IPR007936">
    <property type="entry name" value="VapE-like_dom"/>
</dbReference>
<feature type="compositionally biased region" description="Pro residues" evidence="1">
    <location>
        <begin position="115"/>
        <end position="129"/>
    </location>
</feature>
<name>A0A250DKS7_9BURK</name>
<dbReference type="EMBL" id="CP023284">
    <property type="protein sequence ID" value="ATA54569.1"/>
    <property type="molecule type" value="Genomic_DNA"/>
</dbReference>
<feature type="region of interest" description="Disordered" evidence="1">
    <location>
        <begin position="407"/>
        <end position="429"/>
    </location>
</feature>